<name>A0A7R9DVN7_TIMPO</name>
<gene>
    <name evidence="2" type="ORF">TPSB3V08_LOCUS14042</name>
</gene>
<evidence type="ECO:0000313" key="2">
    <source>
        <dbReference type="EMBL" id="CAD7420627.1"/>
    </source>
</evidence>
<organism evidence="2">
    <name type="scientific">Timema poppense</name>
    <name type="common">Walking stick</name>
    <dbReference type="NCBI Taxonomy" id="170557"/>
    <lineage>
        <taxon>Eukaryota</taxon>
        <taxon>Metazoa</taxon>
        <taxon>Ecdysozoa</taxon>
        <taxon>Arthropoda</taxon>
        <taxon>Hexapoda</taxon>
        <taxon>Insecta</taxon>
        <taxon>Pterygota</taxon>
        <taxon>Neoptera</taxon>
        <taxon>Polyneoptera</taxon>
        <taxon>Phasmatodea</taxon>
        <taxon>Timematodea</taxon>
        <taxon>Timematoidea</taxon>
        <taxon>Timematidae</taxon>
        <taxon>Timema</taxon>
    </lineage>
</organism>
<evidence type="ECO:0000256" key="1">
    <source>
        <dbReference type="SAM" id="MobiDB-lite"/>
    </source>
</evidence>
<reference evidence="2" key="1">
    <citation type="submission" date="2020-11" db="EMBL/GenBank/DDBJ databases">
        <authorList>
            <person name="Tran Van P."/>
        </authorList>
    </citation>
    <scope>NUCLEOTIDE SEQUENCE</scope>
</reference>
<sequence length="71" mass="8162">MEEMSGKYLVLRHDRSRGADGQGCPHDFSPVSDRGGKEGKPGVWNADWTSNREAEEIVRWWTRLHLELRAP</sequence>
<dbReference type="AlphaFoldDB" id="A0A7R9DVN7"/>
<protein>
    <submittedName>
        <fullName evidence="2">Uncharacterized protein</fullName>
    </submittedName>
</protein>
<dbReference type="EMBL" id="OD034233">
    <property type="protein sequence ID" value="CAD7420627.1"/>
    <property type="molecule type" value="Genomic_DNA"/>
</dbReference>
<proteinExistence type="predicted"/>
<feature type="region of interest" description="Disordered" evidence="1">
    <location>
        <begin position="14"/>
        <end position="46"/>
    </location>
</feature>
<accession>A0A7R9DVN7</accession>